<feature type="non-terminal residue" evidence="7">
    <location>
        <position position="1"/>
    </location>
</feature>
<dbReference type="GO" id="GO:0005813">
    <property type="term" value="C:centrosome"/>
    <property type="evidence" value="ECO:0007669"/>
    <property type="project" value="UniProtKB-SubCell"/>
</dbReference>
<evidence type="ECO:0000256" key="1">
    <source>
        <dbReference type="ARBA" id="ARBA00004300"/>
    </source>
</evidence>
<name>A0A023EXY6_TRIIF</name>
<feature type="coiled-coil region" evidence="4">
    <location>
        <begin position="430"/>
        <end position="467"/>
    </location>
</feature>
<keyword evidence="4" id="KW-0175">Coiled coil</keyword>
<organism evidence="7">
    <name type="scientific">Triatoma infestans</name>
    <name type="common">Assassin bug</name>
    <dbReference type="NCBI Taxonomy" id="30076"/>
    <lineage>
        <taxon>Eukaryota</taxon>
        <taxon>Metazoa</taxon>
        <taxon>Ecdysozoa</taxon>
        <taxon>Arthropoda</taxon>
        <taxon>Hexapoda</taxon>
        <taxon>Insecta</taxon>
        <taxon>Pterygota</taxon>
        <taxon>Neoptera</taxon>
        <taxon>Paraneoptera</taxon>
        <taxon>Hemiptera</taxon>
        <taxon>Heteroptera</taxon>
        <taxon>Panheteroptera</taxon>
        <taxon>Cimicomorpha</taxon>
        <taxon>Reduviidae</taxon>
        <taxon>Triatominae</taxon>
        <taxon>Triatoma</taxon>
    </lineage>
</organism>
<protein>
    <recommendedName>
        <fullName evidence="6">ALMS motif domain-containing protein</fullName>
    </recommendedName>
</protein>
<feature type="domain" description="ALMS motif" evidence="6">
    <location>
        <begin position="604"/>
        <end position="725"/>
    </location>
</feature>
<feature type="compositionally biased region" description="Polar residues" evidence="5">
    <location>
        <begin position="298"/>
        <end position="310"/>
    </location>
</feature>
<proteinExistence type="evidence at transcript level"/>
<dbReference type="AlphaFoldDB" id="A0A023EXY6"/>
<feature type="region of interest" description="Disordered" evidence="5">
    <location>
        <begin position="290"/>
        <end position="407"/>
    </location>
</feature>
<feature type="compositionally biased region" description="Low complexity" evidence="5">
    <location>
        <begin position="375"/>
        <end position="385"/>
    </location>
</feature>
<feature type="compositionally biased region" description="Basic and acidic residues" evidence="5">
    <location>
        <begin position="386"/>
        <end position="403"/>
    </location>
</feature>
<feature type="compositionally biased region" description="Polar residues" evidence="5">
    <location>
        <begin position="50"/>
        <end position="66"/>
    </location>
</feature>
<evidence type="ECO:0000256" key="5">
    <source>
        <dbReference type="SAM" id="MobiDB-lite"/>
    </source>
</evidence>
<evidence type="ECO:0000259" key="6">
    <source>
        <dbReference type="Pfam" id="PF15309"/>
    </source>
</evidence>
<dbReference type="EMBL" id="GBBI01004821">
    <property type="protein sequence ID" value="JAC13891.1"/>
    <property type="molecule type" value="mRNA"/>
</dbReference>
<evidence type="ECO:0000256" key="2">
    <source>
        <dbReference type="ARBA" id="ARBA00022490"/>
    </source>
</evidence>
<accession>A0A023EXY6</accession>
<keyword evidence="2" id="KW-0963">Cytoplasm</keyword>
<feature type="region of interest" description="Disordered" evidence="5">
    <location>
        <begin position="49"/>
        <end position="85"/>
    </location>
</feature>
<comment type="subcellular location">
    <subcellularLocation>
        <location evidence="1">Cytoplasm</location>
        <location evidence="1">Cytoskeleton</location>
        <location evidence="1">Microtubule organizing center</location>
        <location evidence="1">Centrosome</location>
    </subcellularLocation>
</comment>
<keyword evidence="3" id="KW-0206">Cytoskeleton</keyword>
<evidence type="ECO:0000256" key="4">
    <source>
        <dbReference type="SAM" id="Coils"/>
    </source>
</evidence>
<dbReference type="InterPro" id="IPR029299">
    <property type="entry name" value="ALMS_motif"/>
</dbReference>
<evidence type="ECO:0000313" key="7">
    <source>
        <dbReference type="EMBL" id="JAC13891.1"/>
    </source>
</evidence>
<feature type="region of interest" description="Disordered" evidence="5">
    <location>
        <begin position="478"/>
        <end position="525"/>
    </location>
</feature>
<evidence type="ECO:0000256" key="3">
    <source>
        <dbReference type="ARBA" id="ARBA00023212"/>
    </source>
</evidence>
<dbReference type="Pfam" id="PF15309">
    <property type="entry name" value="ALMS_motif"/>
    <property type="match status" value="1"/>
</dbReference>
<reference evidence="7" key="1">
    <citation type="journal article" date="2014" name="PLoS Negl. Trop. Dis.">
        <title>An updated insight into the Sialotranscriptome of Triatoma infestans: developmental stage and geographic variations.</title>
        <authorList>
            <person name="Schwarz A."/>
            <person name="Medrano-Mercado N."/>
            <person name="Schaub G.A."/>
            <person name="Struchiner C.J."/>
            <person name="Bargues M.D."/>
            <person name="Levy M.Z."/>
            <person name="Ribeiro J.M."/>
        </authorList>
    </citation>
    <scope>NUCLEOTIDE SEQUENCE</scope>
    <source>
        <strain evidence="7">Chile</strain>
        <tissue evidence="7">Salivary glands</tissue>
    </source>
</reference>
<feature type="compositionally biased region" description="Low complexity" evidence="5">
    <location>
        <begin position="332"/>
        <end position="341"/>
    </location>
</feature>
<sequence>ASPTSSVTSSRPLEWDSGADVGYFQFYSGQANEAELSTLERLALKRGSASLLTRSDPEGTTSSSVRPNVVINRPAAESTPVNTLSKKKIEEPEKENYYPLFPEVIVQEHNQMSDSDVDVKRGRDLSVKKSSSLEVVTNLKTDEGPATFPRSQSQSNVVFNINTHLQKILANTKSNSSSSVATVVTGKKKNTHNSPDNEIATDDRANSFEYLPGHMYENKSNDIPLIEGHDFKKDVERGVQLLTEFVKGSNANNTLLKKELLQRVVEGLISAEYLSDNDLSPRLQRCVTRRSHTRDISGESSTAENLQSHSSLRRADVDSVTGTGGTSNLITNSSAQNSSESRNSEPFFKPSPKLPAQRITKSSLNATKESKSNDSTKSSDLTKSSSDWKEPVTKSEKLFEDKKKKGKSAPFDKGLMQYLYSERENQIDWIKKEINHLSNLKQLLEKHENLRKNFANLKKNKQRALSADAARFTRHQKKKANVSAAVQSEPVIGTKRELDNNEQNRGSYESDYNSHNYDTDRGDGILRRHASTDTKDTGDWRMINGWHPNSKKSLAYTIIFENERGKENINNGAEGVNRILEGGPVADRESLRKMSRHRIKEQFSKLSIQDELISNRPDYVARAEGRRQIVAELTALRELRQQHRTNVLAAAVSDTTQRPIVPPHPLALKRVVSQRAMRNLTEKKYKQTYEVKKKQMDMKRKEEYRTNRLMADVFKKKLQRRTLKGETDLSNSINIISPTV</sequence>
<feature type="compositionally biased region" description="Polar residues" evidence="5">
    <location>
        <begin position="501"/>
        <end position="516"/>
    </location>
</feature>